<dbReference type="KEGG" id="pda:113463460"/>
<dbReference type="InterPro" id="IPR039933">
    <property type="entry name" value="XRI1"/>
</dbReference>
<reference evidence="2" key="2">
    <citation type="submission" date="2025-08" db="UniProtKB">
        <authorList>
            <consortium name="RefSeq"/>
        </authorList>
    </citation>
    <scope>IDENTIFICATION</scope>
    <source>
        <tissue evidence="2">Young leaves</tissue>
    </source>
</reference>
<protein>
    <submittedName>
        <fullName evidence="2">Protein XRI1-like</fullName>
    </submittedName>
</protein>
<gene>
    <name evidence="2" type="primary">LOC113463460</name>
</gene>
<evidence type="ECO:0000313" key="1">
    <source>
        <dbReference type="Proteomes" id="UP000228380"/>
    </source>
</evidence>
<reference evidence="1" key="1">
    <citation type="journal article" date="2019" name="Nat. Commun.">
        <title>Genome-wide association mapping of date palm fruit traits.</title>
        <authorList>
            <person name="Hazzouri K.M."/>
            <person name="Gros-Balthazard M."/>
            <person name="Flowers J.M."/>
            <person name="Copetti D."/>
            <person name="Lemansour A."/>
            <person name="Lebrun M."/>
            <person name="Masmoudi K."/>
            <person name="Ferrand S."/>
            <person name="Dhar M.I."/>
            <person name="Fresquez Z.A."/>
            <person name="Rosas U."/>
            <person name="Zhang J."/>
            <person name="Talag J."/>
            <person name="Lee S."/>
            <person name="Kudrna D."/>
            <person name="Powell R.F."/>
            <person name="Leitch I.J."/>
            <person name="Krueger R.R."/>
            <person name="Wing R.A."/>
            <person name="Amiri K.M.A."/>
            <person name="Purugganan M.D."/>
        </authorList>
    </citation>
    <scope>NUCLEOTIDE SEQUENCE [LARGE SCALE GENOMIC DNA]</scope>
    <source>
        <strain evidence="1">cv. Khalas</strain>
    </source>
</reference>
<keyword evidence="1" id="KW-1185">Reference proteome</keyword>
<dbReference type="GO" id="GO:0007143">
    <property type="term" value="P:female meiotic nuclear division"/>
    <property type="evidence" value="ECO:0007669"/>
    <property type="project" value="InterPro"/>
</dbReference>
<dbReference type="AlphaFoldDB" id="A0A8B9A6H7"/>
<dbReference type="OrthoDB" id="1913204at2759"/>
<dbReference type="RefSeq" id="XP_038981292.1">
    <property type="nucleotide sequence ID" value="XM_039125364.1"/>
</dbReference>
<evidence type="ECO:0000313" key="2">
    <source>
        <dbReference type="RefSeq" id="XP_038981292.1"/>
    </source>
</evidence>
<proteinExistence type="predicted"/>
<dbReference type="Proteomes" id="UP000228380">
    <property type="component" value="Chromosome 1"/>
</dbReference>
<dbReference type="GeneID" id="113463460"/>
<organism evidence="1 2">
    <name type="scientific">Phoenix dactylifera</name>
    <name type="common">Date palm</name>
    <dbReference type="NCBI Taxonomy" id="42345"/>
    <lineage>
        <taxon>Eukaryota</taxon>
        <taxon>Viridiplantae</taxon>
        <taxon>Streptophyta</taxon>
        <taxon>Embryophyta</taxon>
        <taxon>Tracheophyta</taxon>
        <taxon>Spermatophyta</taxon>
        <taxon>Magnoliopsida</taxon>
        <taxon>Liliopsida</taxon>
        <taxon>Arecaceae</taxon>
        <taxon>Coryphoideae</taxon>
        <taxon>Phoeniceae</taxon>
        <taxon>Phoenix</taxon>
    </lineage>
</organism>
<dbReference type="GO" id="GO:0007140">
    <property type="term" value="P:male meiotic nuclear division"/>
    <property type="evidence" value="ECO:0007669"/>
    <property type="project" value="InterPro"/>
</dbReference>
<dbReference type="PANTHER" id="PTHR33385">
    <property type="entry name" value="PROTEIN XRI1"/>
    <property type="match status" value="1"/>
</dbReference>
<sequence>MWEWPGEEYSLQTDSQNDFSHFLWEEVNTNEDDLSYMLEEQTPIKDCADFGYQVSDIEDNTNKGLEEIRESSQLKRRRMLQFMLDYNDEHKVTQSMNPPLHS</sequence>
<dbReference type="PANTHER" id="PTHR33385:SF4">
    <property type="entry name" value="PROTEIN XRI1"/>
    <property type="match status" value="1"/>
</dbReference>
<accession>A0A8B9A6H7</accession>
<name>A0A8B9A6H7_PHODC</name>